<dbReference type="PANTHER" id="PTHR46370">
    <property type="entry name" value="GPALPP MOTIFS-CONTAINING PROTEIN 1"/>
    <property type="match status" value="1"/>
</dbReference>
<dbReference type="OrthoDB" id="73491at2759"/>
<keyword evidence="4" id="KW-1185">Reference proteome</keyword>
<dbReference type="Pfam" id="PF12572">
    <property type="entry name" value="DUF3752"/>
    <property type="match status" value="1"/>
</dbReference>
<dbReference type="AlphaFoldDB" id="A0A4S2MYP6"/>
<feature type="compositionally biased region" description="Basic and acidic residues" evidence="1">
    <location>
        <begin position="119"/>
        <end position="146"/>
    </location>
</feature>
<evidence type="ECO:0000313" key="3">
    <source>
        <dbReference type="EMBL" id="TGZ81831.1"/>
    </source>
</evidence>
<reference evidence="3 4" key="1">
    <citation type="submission" date="2019-04" db="EMBL/GenBank/DDBJ databases">
        <title>Comparative genomics and transcriptomics to analyze fruiting body development in filamentous ascomycetes.</title>
        <authorList>
            <consortium name="DOE Joint Genome Institute"/>
            <person name="Lutkenhaus R."/>
            <person name="Traeger S."/>
            <person name="Breuer J."/>
            <person name="Kuo A."/>
            <person name="Lipzen A."/>
            <person name="Pangilinan J."/>
            <person name="Dilworth D."/>
            <person name="Sandor L."/>
            <person name="Poggeler S."/>
            <person name="Barry K."/>
            <person name="Grigoriev I.V."/>
            <person name="Nowrousian M."/>
        </authorList>
    </citation>
    <scope>NUCLEOTIDE SEQUENCE [LARGE SCALE GENOMIC DNA]</scope>
    <source>
        <strain evidence="3 4">CBS 389.68</strain>
    </source>
</reference>
<dbReference type="InterPro" id="IPR022226">
    <property type="entry name" value="DUF3752"/>
</dbReference>
<feature type="compositionally biased region" description="Basic and acidic residues" evidence="1">
    <location>
        <begin position="210"/>
        <end position="233"/>
    </location>
</feature>
<sequence length="284" mass="31771">MSHMIGPSIPPEILEQRKRKAAEKLSASKPPTDIEIPPQEPEDSERDVKKRRTAGPAPPPAPLEEMPSHPPEPEDDSDSGDDDVGPQLPSAHLDPMEEERQAQQRLAKFSHQAQSGDASDGKPKRDEWMIVPPKSEDWAAKVDPTKLKNRKFNTGKSARGGAGPAAVSSIWTETPAEKRKRLEDEVMGRRKPATQGPEGPTPTNDPEAEETARRIREYNEKHRKTTLMDEHKSRAMYTEDDPSKRAFDREKDIAGGVKISNKQKKEMLDRASDFQSRFSAGKYL</sequence>
<organism evidence="3 4">
    <name type="scientific">Ascodesmis nigricans</name>
    <dbReference type="NCBI Taxonomy" id="341454"/>
    <lineage>
        <taxon>Eukaryota</taxon>
        <taxon>Fungi</taxon>
        <taxon>Dikarya</taxon>
        <taxon>Ascomycota</taxon>
        <taxon>Pezizomycotina</taxon>
        <taxon>Pezizomycetes</taxon>
        <taxon>Pezizales</taxon>
        <taxon>Ascodesmidaceae</taxon>
        <taxon>Ascodesmis</taxon>
    </lineage>
</organism>
<dbReference type="InterPro" id="IPR046331">
    <property type="entry name" value="GPAM1-like"/>
</dbReference>
<accession>A0A4S2MYP6</accession>
<feature type="compositionally biased region" description="Basic and acidic residues" evidence="1">
    <location>
        <begin position="175"/>
        <end position="188"/>
    </location>
</feature>
<feature type="compositionally biased region" description="Basic and acidic residues" evidence="1">
    <location>
        <begin position="263"/>
        <end position="272"/>
    </location>
</feature>
<dbReference type="Proteomes" id="UP000298138">
    <property type="component" value="Unassembled WGS sequence"/>
</dbReference>
<evidence type="ECO:0000313" key="4">
    <source>
        <dbReference type="Proteomes" id="UP000298138"/>
    </source>
</evidence>
<feature type="compositionally biased region" description="Basic and acidic residues" evidence="1">
    <location>
        <begin position="241"/>
        <end position="253"/>
    </location>
</feature>
<evidence type="ECO:0000259" key="2">
    <source>
        <dbReference type="Pfam" id="PF12572"/>
    </source>
</evidence>
<protein>
    <recommendedName>
        <fullName evidence="2">DUF3752 domain-containing protein</fullName>
    </recommendedName>
</protein>
<feature type="compositionally biased region" description="Acidic residues" evidence="1">
    <location>
        <begin position="73"/>
        <end position="84"/>
    </location>
</feature>
<evidence type="ECO:0000256" key="1">
    <source>
        <dbReference type="SAM" id="MobiDB-lite"/>
    </source>
</evidence>
<proteinExistence type="predicted"/>
<dbReference type="PANTHER" id="PTHR46370:SF1">
    <property type="entry name" value="GPALPP MOTIFS-CONTAINING PROTEIN 1"/>
    <property type="match status" value="1"/>
</dbReference>
<feature type="region of interest" description="Disordered" evidence="1">
    <location>
        <begin position="1"/>
        <end position="284"/>
    </location>
</feature>
<feature type="domain" description="DUF3752" evidence="2">
    <location>
        <begin position="132"/>
        <end position="279"/>
    </location>
</feature>
<name>A0A4S2MYP6_9PEZI</name>
<dbReference type="InParanoid" id="A0A4S2MYP6"/>
<gene>
    <name evidence="3" type="ORF">EX30DRAFT_330437</name>
</gene>
<dbReference type="EMBL" id="ML220117">
    <property type="protein sequence ID" value="TGZ81831.1"/>
    <property type="molecule type" value="Genomic_DNA"/>
</dbReference>